<feature type="domain" description="EamA" evidence="7">
    <location>
        <begin position="175"/>
        <end position="303"/>
    </location>
</feature>
<reference evidence="8 9" key="1">
    <citation type="submission" date="2018-04" db="EMBL/GenBank/DDBJ databases">
        <title>Genomic Encyclopedia of Type Strains, Phase III (KMG-III): the genomes of soil and plant-associated and newly described type strains.</title>
        <authorList>
            <person name="Whitman W."/>
        </authorList>
    </citation>
    <scope>NUCLEOTIDE SEQUENCE [LARGE SCALE GENOMIC DNA]</scope>
    <source>
        <strain evidence="8 9">NW12</strain>
    </source>
</reference>
<evidence type="ECO:0000256" key="1">
    <source>
        <dbReference type="ARBA" id="ARBA00004141"/>
    </source>
</evidence>
<dbReference type="SUPFAM" id="SSF103481">
    <property type="entry name" value="Multidrug resistance efflux transporter EmrE"/>
    <property type="match status" value="2"/>
</dbReference>
<evidence type="ECO:0000256" key="5">
    <source>
        <dbReference type="ARBA" id="ARBA00023136"/>
    </source>
</evidence>
<evidence type="ECO:0000256" key="2">
    <source>
        <dbReference type="ARBA" id="ARBA00009853"/>
    </source>
</evidence>
<accession>A0A2T4YUM7</accession>
<feature type="transmembrane region" description="Helical" evidence="6">
    <location>
        <begin position="145"/>
        <end position="163"/>
    </location>
</feature>
<organism evidence="8 9">
    <name type="scientific">Sphingomonas aerolata</name>
    <dbReference type="NCBI Taxonomy" id="185951"/>
    <lineage>
        <taxon>Bacteria</taxon>
        <taxon>Pseudomonadati</taxon>
        <taxon>Pseudomonadota</taxon>
        <taxon>Alphaproteobacteria</taxon>
        <taxon>Sphingomonadales</taxon>
        <taxon>Sphingomonadaceae</taxon>
        <taxon>Sphingomonas</taxon>
    </lineage>
</organism>
<feature type="domain" description="EamA" evidence="7">
    <location>
        <begin position="36"/>
        <end position="160"/>
    </location>
</feature>
<dbReference type="EMBL" id="PZZN01000001">
    <property type="protein sequence ID" value="PTM47514.1"/>
    <property type="molecule type" value="Genomic_DNA"/>
</dbReference>
<keyword evidence="4 6" id="KW-1133">Transmembrane helix</keyword>
<evidence type="ECO:0000256" key="6">
    <source>
        <dbReference type="SAM" id="Phobius"/>
    </source>
</evidence>
<feature type="transmembrane region" description="Helical" evidence="6">
    <location>
        <begin position="262"/>
        <end position="282"/>
    </location>
</feature>
<evidence type="ECO:0000313" key="8">
    <source>
        <dbReference type="EMBL" id="PTM47514.1"/>
    </source>
</evidence>
<feature type="transmembrane region" description="Helical" evidence="6">
    <location>
        <begin position="169"/>
        <end position="194"/>
    </location>
</feature>
<dbReference type="InterPro" id="IPR037185">
    <property type="entry name" value="EmrE-like"/>
</dbReference>
<evidence type="ECO:0000256" key="3">
    <source>
        <dbReference type="ARBA" id="ARBA00022692"/>
    </source>
</evidence>
<comment type="caution">
    <text evidence="8">The sequence shown here is derived from an EMBL/GenBank/DDBJ whole genome shotgun (WGS) entry which is preliminary data.</text>
</comment>
<feature type="transmembrane region" description="Helical" evidence="6">
    <location>
        <begin position="117"/>
        <end position="138"/>
    </location>
</feature>
<keyword evidence="3 6" id="KW-0812">Transmembrane</keyword>
<dbReference type="Pfam" id="PF00892">
    <property type="entry name" value="EamA"/>
    <property type="match status" value="2"/>
</dbReference>
<dbReference type="GO" id="GO:0016020">
    <property type="term" value="C:membrane"/>
    <property type="evidence" value="ECO:0007669"/>
    <property type="project" value="UniProtKB-SubCell"/>
</dbReference>
<evidence type="ECO:0000259" key="7">
    <source>
        <dbReference type="Pfam" id="PF00892"/>
    </source>
</evidence>
<evidence type="ECO:0000256" key="4">
    <source>
        <dbReference type="ARBA" id="ARBA00022989"/>
    </source>
</evidence>
<feature type="transmembrane region" description="Helical" evidence="6">
    <location>
        <begin position="28"/>
        <end position="48"/>
    </location>
</feature>
<feature type="transmembrane region" description="Helical" evidence="6">
    <location>
        <begin position="237"/>
        <end position="255"/>
    </location>
</feature>
<keyword evidence="9" id="KW-1185">Reference proteome</keyword>
<comment type="subcellular location">
    <subcellularLocation>
        <location evidence="1">Membrane</location>
        <topology evidence="1">Multi-pass membrane protein</topology>
    </subcellularLocation>
</comment>
<feature type="transmembrane region" description="Helical" evidence="6">
    <location>
        <begin position="60"/>
        <end position="79"/>
    </location>
</feature>
<gene>
    <name evidence="8" type="ORF">C8J24_0913</name>
</gene>
<dbReference type="PANTHER" id="PTHR22911">
    <property type="entry name" value="ACYL-MALONYL CONDENSING ENZYME-RELATED"/>
    <property type="match status" value="1"/>
</dbReference>
<protein>
    <submittedName>
        <fullName evidence="8">S-adenosylmethionine uptake transporter</fullName>
    </submittedName>
</protein>
<evidence type="ECO:0000313" key="9">
    <source>
        <dbReference type="Proteomes" id="UP000240996"/>
    </source>
</evidence>
<keyword evidence="5 6" id="KW-0472">Membrane</keyword>
<dbReference type="AlphaFoldDB" id="A0A2T4YUM7"/>
<name>A0A2T4YUM7_9SPHN</name>
<sequence length="319" mass="32617">MPVKRGDGYRNLLGGGAGGVRGRSVSPALAFAVAALGIGLFSVMDAVMKSLVLGIGVYNALLWRQMASVGLGAVAWKLGRSGRPSGRALKLHLARGLVTAAMALLFFWGLARVPMAQAISLTYISPILALLLAAVTLGERVGRRVVVASILALGGVGIVMIGHGREGAAGAASLTGVAAVLGSALLYAVNLVIARVQAQAARPGEIAFFQALVVTATLALAAPWLAVVPDAATWPRLLLAAGLATASLWLLGWAYAHGDTGFLATTEYSSFVYAAGLGYLVFGERVSAFTACGAGVIVVACLYAARRRDIAQTSMEAAA</sequence>
<comment type="similarity">
    <text evidence="2">Belongs to the drug/metabolite transporter (DMT) superfamily. 10 TMS drug/metabolite exporter (DME) (TC 2.A.7.3) family.</text>
</comment>
<feature type="transmembrane region" description="Helical" evidence="6">
    <location>
        <begin position="206"/>
        <end position="225"/>
    </location>
</feature>
<dbReference type="InterPro" id="IPR000620">
    <property type="entry name" value="EamA_dom"/>
</dbReference>
<dbReference type="PANTHER" id="PTHR22911:SF6">
    <property type="entry name" value="SOLUTE CARRIER FAMILY 35 MEMBER G1"/>
    <property type="match status" value="1"/>
</dbReference>
<proteinExistence type="inferred from homology"/>
<feature type="transmembrane region" description="Helical" evidence="6">
    <location>
        <begin position="288"/>
        <end position="305"/>
    </location>
</feature>
<feature type="transmembrane region" description="Helical" evidence="6">
    <location>
        <begin position="91"/>
        <end position="111"/>
    </location>
</feature>
<dbReference type="Proteomes" id="UP000240996">
    <property type="component" value="Unassembled WGS sequence"/>
</dbReference>